<reference evidence="1 2" key="1">
    <citation type="journal article" date="2018" name="Mol. Biol. Evol.">
        <title>Broad Genomic Sampling Reveals a Smut Pathogenic Ancestry of the Fungal Clade Ustilaginomycotina.</title>
        <authorList>
            <person name="Kijpornyongpan T."/>
            <person name="Mondo S.J."/>
            <person name="Barry K."/>
            <person name="Sandor L."/>
            <person name="Lee J."/>
            <person name="Lipzen A."/>
            <person name="Pangilinan J."/>
            <person name="LaButti K."/>
            <person name="Hainaut M."/>
            <person name="Henrissat B."/>
            <person name="Grigoriev I.V."/>
            <person name="Spatafora J.W."/>
            <person name="Aime M.C."/>
        </authorList>
    </citation>
    <scope>NUCLEOTIDE SEQUENCE [LARGE SCALE GENOMIC DNA]</scope>
    <source>
        <strain evidence="1 2">SA 807</strain>
    </source>
</reference>
<sequence length="201" mass="22856">MLNTLHLQPTRTYCFKEPRPLRAGRLTIRLSDSNGLRRTRENFLSLLRGDKGPSKSDRNKRLHYKGVKVHRVETNFVVQTGDVTRNDGSGGEATVSGGVFKAEVEGLNTTPRYGSVCMTNGGRKDSITSQFFIVTTQDPDQLKKLSNKQYVTFGRVLLELEEKGQEEEVEQNRRVFARWDLISTQDGRPLEECWIEDCGVF</sequence>
<gene>
    <name evidence="1" type="ORF">IE53DRAFT_318298</name>
</gene>
<proteinExistence type="predicted"/>
<dbReference type="Proteomes" id="UP000245626">
    <property type="component" value="Unassembled WGS sequence"/>
</dbReference>
<accession>A0ACD0NT90</accession>
<organism evidence="1 2">
    <name type="scientific">Violaceomyces palustris</name>
    <dbReference type="NCBI Taxonomy" id="1673888"/>
    <lineage>
        <taxon>Eukaryota</taxon>
        <taxon>Fungi</taxon>
        <taxon>Dikarya</taxon>
        <taxon>Basidiomycota</taxon>
        <taxon>Ustilaginomycotina</taxon>
        <taxon>Ustilaginomycetes</taxon>
        <taxon>Violaceomycetales</taxon>
        <taxon>Violaceomycetaceae</taxon>
        <taxon>Violaceomyces</taxon>
    </lineage>
</organism>
<name>A0ACD0NT90_9BASI</name>
<dbReference type="EMBL" id="KZ820103">
    <property type="protein sequence ID" value="PWN49058.1"/>
    <property type="molecule type" value="Genomic_DNA"/>
</dbReference>
<protein>
    <submittedName>
        <fullName evidence="1">Cyclophilin-like protein</fullName>
    </submittedName>
</protein>
<evidence type="ECO:0000313" key="1">
    <source>
        <dbReference type="EMBL" id="PWN49058.1"/>
    </source>
</evidence>
<evidence type="ECO:0000313" key="2">
    <source>
        <dbReference type="Proteomes" id="UP000245626"/>
    </source>
</evidence>
<keyword evidence="2" id="KW-1185">Reference proteome</keyword>